<dbReference type="KEGG" id="hir:HETIRDRAFT_322334"/>
<evidence type="ECO:0000313" key="2">
    <source>
        <dbReference type="Proteomes" id="UP000030671"/>
    </source>
</evidence>
<dbReference type="InParanoid" id="W4K2K9"/>
<dbReference type="GeneID" id="20670838"/>
<reference evidence="1 2" key="1">
    <citation type="journal article" date="2012" name="New Phytol.">
        <title>Insight into trade-off between wood decay and parasitism from the genome of a fungal forest pathogen.</title>
        <authorList>
            <person name="Olson A."/>
            <person name="Aerts A."/>
            <person name="Asiegbu F."/>
            <person name="Belbahri L."/>
            <person name="Bouzid O."/>
            <person name="Broberg A."/>
            <person name="Canback B."/>
            <person name="Coutinho P.M."/>
            <person name="Cullen D."/>
            <person name="Dalman K."/>
            <person name="Deflorio G."/>
            <person name="van Diepen L.T."/>
            <person name="Dunand C."/>
            <person name="Duplessis S."/>
            <person name="Durling M."/>
            <person name="Gonthier P."/>
            <person name="Grimwood J."/>
            <person name="Fossdal C.G."/>
            <person name="Hansson D."/>
            <person name="Henrissat B."/>
            <person name="Hietala A."/>
            <person name="Himmelstrand K."/>
            <person name="Hoffmeister D."/>
            <person name="Hogberg N."/>
            <person name="James T.Y."/>
            <person name="Karlsson M."/>
            <person name="Kohler A."/>
            <person name="Kues U."/>
            <person name="Lee Y.H."/>
            <person name="Lin Y.C."/>
            <person name="Lind M."/>
            <person name="Lindquist E."/>
            <person name="Lombard V."/>
            <person name="Lucas S."/>
            <person name="Lunden K."/>
            <person name="Morin E."/>
            <person name="Murat C."/>
            <person name="Park J."/>
            <person name="Raffaello T."/>
            <person name="Rouze P."/>
            <person name="Salamov A."/>
            <person name="Schmutz J."/>
            <person name="Solheim H."/>
            <person name="Stahlberg J."/>
            <person name="Velez H."/>
            <person name="de Vries R.P."/>
            <person name="Wiebenga A."/>
            <person name="Woodward S."/>
            <person name="Yakovlev I."/>
            <person name="Garbelotto M."/>
            <person name="Martin F."/>
            <person name="Grigoriev I.V."/>
            <person name="Stenlid J."/>
        </authorList>
    </citation>
    <scope>NUCLEOTIDE SEQUENCE [LARGE SCALE GENOMIC DNA]</scope>
    <source>
        <strain evidence="1 2">TC 32-1</strain>
    </source>
</reference>
<keyword evidence="2" id="KW-1185">Reference proteome</keyword>
<name>W4K2K9_HETIT</name>
<evidence type="ECO:0000313" key="1">
    <source>
        <dbReference type="EMBL" id="ETW79590.1"/>
    </source>
</evidence>
<dbReference type="RefSeq" id="XP_009548161.1">
    <property type="nucleotide sequence ID" value="XM_009549866.1"/>
</dbReference>
<accession>W4K2K9</accession>
<sequence length="105" mass="12134">MLISKRDQGWFATPRRSDPVNCFAAFFNFWDSTNYQPALQSCYSSKPLKPLLDRIVLLLVRQSATLHRALVKAGRNVDNRLDQFPRSVLVDFFWNGDHFLGVAPY</sequence>
<proteinExistence type="predicted"/>
<dbReference type="AlphaFoldDB" id="W4K2K9"/>
<protein>
    <submittedName>
        <fullName evidence="1">Uncharacterized protein</fullName>
    </submittedName>
</protein>
<dbReference type="EMBL" id="KI925460">
    <property type="protein sequence ID" value="ETW79590.1"/>
    <property type="molecule type" value="Genomic_DNA"/>
</dbReference>
<dbReference type="Proteomes" id="UP000030671">
    <property type="component" value="Unassembled WGS sequence"/>
</dbReference>
<organism evidence="1 2">
    <name type="scientific">Heterobasidion irregulare (strain TC 32-1)</name>
    <dbReference type="NCBI Taxonomy" id="747525"/>
    <lineage>
        <taxon>Eukaryota</taxon>
        <taxon>Fungi</taxon>
        <taxon>Dikarya</taxon>
        <taxon>Basidiomycota</taxon>
        <taxon>Agaricomycotina</taxon>
        <taxon>Agaricomycetes</taxon>
        <taxon>Russulales</taxon>
        <taxon>Bondarzewiaceae</taxon>
        <taxon>Heterobasidion</taxon>
        <taxon>Heterobasidion annosum species complex</taxon>
    </lineage>
</organism>
<gene>
    <name evidence="1" type="ORF">HETIRDRAFT_322334</name>
</gene>
<dbReference type="HOGENOM" id="CLU_2236940_0_0_1"/>